<dbReference type="Proteomes" id="UP000289340">
    <property type="component" value="Chromosome 11"/>
</dbReference>
<name>A0A445I0Q9_GLYSO</name>
<evidence type="ECO:0000313" key="2">
    <source>
        <dbReference type="EMBL" id="RZB79665.1"/>
    </source>
</evidence>
<accession>A0A445I0Q9</accession>
<evidence type="ECO:0000256" key="1">
    <source>
        <dbReference type="SAM" id="MobiDB-lite"/>
    </source>
</evidence>
<protein>
    <submittedName>
        <fullName evidence="2">Uncharacterized protein</fullName>
    </submittedName>
</protein>
<sequence length="114" mass="13249">MGSQTQNINFSQGIAREQSQKDSINGFCDEINEESGLRRMLTLIEHSHGTWSLRGREFWYARQAFLNSYHFNLERNNDSFKEKLKKSVKEVNEAAMRIVLGTSHVQEKAWNQGL</sequence>
<organism evidence="2 3">
    <name type="scientific">Glycine soja</name>
    <name type="common">Wild soybean</name>
    <dbReference type="NCBI Taxonomy" id="3848"/>
    <lineage>
        <taxon>Eukaryota</taxon>
        <taxon>Viridiplantae</taxon>
        <taxon>Streptophyta</taxon>
        <taxon>Embryophyta</taxon>
        <taxon>Tracheophyta</taxon>
        <taxon>Spermatophyta</taxon>
        <taxon>Magnoliopsida</taxon>
        <taxon>eudicotyledons</taxon>
        <taxon>Gunneridae</taxon>
        <taxon>Pentapetalae</taxon>
        <taxon>rosids</taxon>
        <taxon>fabids</taxon>
        <taxon>Fabales</taxon>
        <taxon>Fabaceae</taxon>
        <taxon>Papilionoideae</taxon>
        <taxon>50 kb inversion clade</taxon>
        <taxon>NPAAA clade</taxon>
        <taxon>indigoferoid/millettioid clade</taxon>
        <taxon>Phaseoleae</taxon>
        <taxon>Glycine</taxon>
        <taxon>Glycine subgen. Soja</taxon>
    </lineage>
</organism>
<gene>
    <name evidence="2" type="ORF">D0Y65_029766</name>
</gene>
<feature type="region of interest" description="Disordered" evidence="1">
    <location>
        <begin position="1"/>
        <end position="21"/>
    </location>
</feature>
<evidence type="ECO:0000313" key="3">
    <source>
        <dbReference type="Proteomes" id="UP000289340"/>
    </source>
</evidence>
<keyword evidence="3" id="KW-1185">Reference proteome</keyword>
<reference evidence="2 3" key="1">
    <citation type="submission" date="2018-09" db="EMBL/GenBank/DDBJ databases">
        <title>A high-quality reference genome of wild soybean provides a powerful tool to mine soybean genomes.</title>
        <authorList>
            <person name="Xie M."/>
            <person name="Chung C.Y.L."/>
            <person name="Li M.-W."/>
            <person name="Wong F.-L."/>
            <person name="Chan T.-F."/>
            <person name="Lam H.-M."/>
        </authorList>
    </citation>
    <scope>NUCLEOTIDE SEQUENCE [LARGE SCALE GENOMIC DNA]</scope>
    <source>
        <strain evidence="3">cv. W05</strain>
        <tissue evidence="2">Hypocotyl of etiolated seedlings</tissue>
    </source>
</reference>
<feature type="compositionally biased region" description="Polar residues" evidence="1">
    <location>
        <begin position="1"/>
        <end position="12"/>
    </location>
</feature>
<dbReference type="EMBL" id="QZWG01000011">
    <property type="protein sequence ID" value="RZB79665.1"/>
    <property type="molecule type" value="Genomic_DNA"/>
</dbReference>
<comment type="caution">
    <text evidence="2">The sequence shown here is derived from an EMBL/GenBank/DDBJ whole genome shotgun (WGS) entry which is preliminary data.</text>
</comment>
<dbReference type="AlphaFoldDB" id="A0A445I0Q9"/>
<proteinExistence type="predicted"/>